<dbReference type="Proteomes" id="UP000245946">
    <property type="component" value="Unassembled WGS sequence"/>
</dbReference>
<evidence type="ECO:0000313" key="5">
    <source>
        <dbReference type="EMBL" id="PWO01099.1"/>
    </source>
</evidence>
<dbReference type="EMBL" id="KZ819283">
    <property type="protein sequence ID" value="PWO01099.1"/>
    <property type="molecule type" value="Genomic_DNA"/>
</dbReference>
<dbReference type="InterPro" id="IPR020568">
    <property type="entry name" value="Ribosomal_Su5_D2-typ_SF"/>
</dbReference>
<dbReference type="GeneID" id="37268800"/>
<proteinExistence type="inferred from homology"/>
<feature type="region of interest" description="Disordered" evidence="4">
    <location>
        <begin position="181"/>
        <end position="205"/>
    </location>
</feature>
<evidence type="ECO:0000256" key="3">
    <source>
        <dbReference type="ARBA" id="ARBA00023274"/>
    </source>
</evidence>
<dbReference type="PANTHER" id="PTHR21569:SF1">
    <property type="entry name" value="SMALL RIBOSOMAL SUBUNIT PROTEIN US9M"/>
    <property type="match status" value="1"/>
</dbReference>
<dbReference type="InterPro" id="IPR000754">
    <property type="entry name" value="Ribosomal_uS9"/>
</dbReference>
<comment type="similarity">
    <text evidence="1">Belongs to the universal ribosomal protein uS9 family.</text>
</comment>
<feature type="region of interest" description="Disordered" evidence="4">
    <location>
        <begin position="32"/>
        <end position="62"/>
    </location>
</feature>
<dbReference type="InterPro" id="IPR014721">
    <property type="entry name" value="Ribsml_uS5_D2-typ_fold_subgr"/>
</dbReference>
<dbReference type="AlphaFoldDB" id="A0A316ZJ14"/>
<dbReference type="Pfam" id="PF00380">
    <property type="entry name" value="Ribosomal_S9"/>
    <property type="match status" value="1"/>
</dbReference>
<protein>
    <submittedName>
        <fullName evidence="5">Ribosomal protein S5 domain 2-like protein</fullName>
    </submittedName>
</protein>
<dbReference type="GO" id="GO:0006412">
    <property type="term" value="P:translation"/>
    <property type="evidence" value="ECO:0007669"/>
    <property type="project" value="InterPro"/>
</dbReference>
<feature type="compositionally biased region" description="Basic and acidic residues" evidence="4">
    <location>
        <begin position="181"/>
        <end position="201"/>
    </location>
</feature>
<gene>
    <name evidence="5" type="ORF">FA09DRAFT_327062</name>
</gene>
<dbReference type="GO" id="GO:0003723">
    <property type="term" value="F:RNA binding"/>
    <property type="evidence" value="ECO:0007669"/>
    <property type="project" value="TreeGrafter"/>
</dbReference>
<dbReference type="GO" id="GO:0003735">
    <property type="term" value="F:structural constituent of ribosome"/>
    <property type="evidence" value="ECO:0007669"/>
    <property type="project" value="InterPro"/>
</dbReference>
<dbReference type="STRING" id="58919.A0A316ZJ14"/>
<keyword evidence="6" id="KW-1185">Reference proteome</keyword>
<reference evidence="5 6" key="1">
    <citation type="journal article" date="2018" name="Mol. Biol. Evol.">
        <title>Broad Genomic Sampling Reveals a Smut Pathogenic Ancestry of the Fungal Clade Ustilaginomycotina.</title>
        <authorList>
            <person name="Kijpornyongpan T."/>
            <person name="Mondo S.J."/>
            <person name="Barry K."/>
            <person name="Sandor L."/>
            <person name="Lee J."/>
            <person name="Lipzen A."/>
            <person name="Pangilinan J."/>
            <person name="LaButti K."/>
            <person name="Hainaut M."/>
            <person name="Henrissat B."/>
            <person name="Grigoriev I.V."/>
            <person name="Spatafora J.W."/>
            <person name="Aime M.C."/>
        </authorList>
    </citation>
    <scope>NUCLEOTIDE SEQUENCE [LARGE SCALE GENOMIC DNA]</scope>
    <source>
        <strain evidence="5 6">MCA 4186</strain>
    </source>
</reference>
<dbReference type="PANTHER" id="PTHR21569">
    <property type="entry name" value="RIBOSOMAL PROTEIN S9"/>
    <property type="match status" value="1"/>
</dbReference>
<evidence type="ECO:0000256" key="4">
    <source>
        <dbReference type="SAM" id="MobiDB-lite"/>
    </source>
</evidence>
<evidence type="ECO:0000313" key="6">
    <source>
        <dbReference type="Proteomes" id="UP000245946"/>
    </source>
</evidence>
<keyword evidence="2 5" id="KW-0689">Ribosomal protein</keyword>
<name>A0A316ZJ14_9BASI</name>
<dbReference type="SUPFAM" id="SSF54211">
    <property type="entry name" value="Ribosomal protein S5 domain 2-like"/>
    <property type="match status" value="1"/>
</dbReference>
<organism evidence="5 6">
    <name type="scientific">Tilletiopsis washingtonensis</name>
    <dbReference type="NCBI Taxonomy" id="58919"/>
    <lineage>
        <taxon>Eukaryota</taxon>
        <taxon>Fungi</taxon>
        <taxon>Dikarya</taxon>
        <taxon>Basidiomycota</taxon>
        <taxon>Ustilaginomycotina</taxon>
        <taxon>Exobasidiomycetes</taxon>
        <taxon>Entylomatales</taxon>
        <taxon>Entylomatales incertae sedis</taxon>
        <taxon>Tilletiopsis</taxon>
    </lineage>
</organism>
<dbReference type="RefSeq" id="XP_025601377.1">
    <property type="nucleotide sequence ID" value="XM_025741256.1"/>
</dbReference>
<dbReference type="OrthoDB" id="10254627at2759"/>
<dbReference type="GO" id="GO:0005763">
    <property type="term" value="C:mitochondrial small ribosomal subunit"/>
    <property type="evidence" value="ECO:0007669"/>
    <property type="project" value="TreeGrafter"/>
</dbReference>
<dbReference type="Gene3D" id="3.30.230.10">
    <property type="match status" value="1"/>
</dbReference>
<evidence type="ECO:0000256" key="2">
    <source>
        <dbReference type="ARBA" id="ARBA00022980"/>
    </source>
</evidence>
<keyword evidence="3" id="KW-0687">Ribonucleoprotein</keyword>
<accession>A0A316ZJ14</accession>
<evidence type="ECO:0000256" key="1">
    <source>
        <dbReference type="ARBA" id="ARBA00005251"/>
    </source>
</evidence>
<sequence>MSLSSARRGLTAALAPAVRSGASVARHASTSAALPASAPRLPPSGAAASGGSSLPPSRLKPLSPAHYTARPTYIDALLTLEDLTRRSKRALEGAHALAANAPPPPAPRRARGSNLWGSPAALSQSLGLPLKTAQYRQLITRLSLLDRYSSLVRSHLASGAAGAANAELAVSVEETLSKFARDERKGEAVEEERESKVDEQGRAYSRGRRKDASARVWVIPTKIESTAIDATSDVISSAGEVLINAQPLSSYFSRVDLREQVLWPLRLTGTLGAFNVFGLTRGGGNSGQAGAIAHGLANALIGWFENQARETGDEERLMAVRAVLYKDGVAKRDPRMVERKKPGMAKARKAYTWVKR</sequence>